<evidence type="ECO:0000313" key="2">
    <source>
        <dbReference type="EMBL" id="RLN29227.1"/>
    </source>
</evidence>
<dbReference type="AlphaFoldDB" id="A0A3L6SY34"/>
<reference evidence="3" key="1">
    <citation type="journal article" date="2019" name="Nat. Commun.">
        <title>The genome of broomcorn millet.</title>
        <authorList>
            <person name="Zou C."/>
            <person name="Miki D."/>
            <person name="Li D."/>
            <person name="Tang Q."/>
            <person name="Xiao L."/>
            <person name="Rajput S."/>
            <person name="Deng P."/>
            <person name="Jia W."/>
            <person name="Huang R."/>
            <person name="Zhang M."/>
            <person name="Sun Y."/>
            <person name="Hu J."/>
            <person name="Fu X."/>
            <person name="Schnable P.S."/>
            <person name="Li F."/>
            <person name="Zhang H."/>
            <person name="Feng B."/>
            <person name="Zhu X."/>
            <person name="Liu R."/>
            <person name="Schnable J.C."/>
            <person name="Zhu J.-K."/>
            <person name="Zhang H."/>
        </authorList>
    </citation>
    <scope>NUCLEOTIDE SEQUENCE [LARGE SCALE GENOMIC DNA]</scope>
</reference>
<dbReference type="InterPro" id="IPR050796">
    <property type="entry name" value="SCF_F-box_component"/>
</dbReference>
<accession>A0A3L6SY34</accession>
<evidence type="ECO:0000313" key="3">
    <source>
        <dbReference type="Proteomes" id="UP000275267"/>
    </source>
</evidence>
<dbReference type="Gene3D" id="1.20.1280.50">
    <property type="match status" value="1"/>
</dbReference>
<dbReference type="Proteomes" id="UP000275267">
    <property type="component" value="Unassembled WGS sequence"/>
</dbReference>
<comment type="caution">
    <text evidence="2">The sequence shown here is derived from an EMBL/GenBank/DDBJ whole genome shotgun (WGS) entry which is preliminary data.</text>
</comment>
<dbReference type="PANTHER" id="PTHR31672:SF2">
    <property type="entry name" value="F-BOX DOMAIN-CONTAINING PROTEIN"/>
    <property type="match status" value="1"/>
</dbReference>
<organism evidence="2 3">
    <name type="scientific">Panicum miliaceum</name>
    <name type="common">Proso millet</name>
    <name type="synonym">Broomcorn millet</name>
    <dbReference type="NCBI Taxonomy" id="4540"/>
    <lineage>
        <taxon>Eukaryota</taxon>
        <taxon>Viridiplantae</taxon>
        <taxon>Streptophyta</taxon>
        <taxon>Embryophyta</taxon>
        <taxon>Tracheophyta</taxon>
        <taxon>Spermatophyta</taxon>
        <taxon>Magnoliopsida</taxon>
        <taxon>Liliopsida</taxon>
        <taxon>Poales</taxon>
        <taxon>Poaceae</taxon>
        <taxon>PACMAD clade</taxon>
        <taxon>Panicoideae</taxon>
        <taxon>Panicodae</taxon>
        <taxon>Paniceae</taxon>
        <taxon>Panicinae</taxon>
        <taxon>Panicum</taxon>
        <taxon>Panicum sect. Panicum</taxon>
    </lineage>
</organism>
<dbReference type="InterPro" id="IPR036047">
    <property type="entry name" value="F-box-like_dom_sf"/>
</dbReference>
<dbReference type="Pfam" id="PF00646">
    <property type="entry name" value="F-box"/>
    <property type="match status" value="1"/>
</dbReference>
<proteinExistence type="predicted"/>
<feature type="domain" description="F-box" evidence="1">
    <location>
        <begin position="11"/>
        <end position="51"/>
    </location>
</feature>
<gene>
    <name evidence="2" type="ORF">C2845_PM05G29160</name>
</gene>
<keyword evidence="3" id="KW-1185">Reference proteome</keyword>
<name>A0A3L6SY34_PANMI</name>
<dbReference type="EMBL" id="PQIB02000003">
    <property type="protein sequence ID" value="RLN29227.1"/>
    <property type="molecule type" value="Genomic_DNA"/>
</dbReference>
<dbReference type="SUPFAM" id="SSF81383">
    <property type="entry name" value="F-box domain"/>
    <property type="match status" value="1"/>
</dbReference>
<dbReference type="InterPro" id="IPR001810">
    <property type="entry name" value="F-box_dom"/>
</dbReference>
<sequence length="303" mass="33717">MEVSSCSIHALCDDTLAEILVCLDAVSVLRCRAVCTRWRGIATARSFLAARLPRGIIVRNEHGFTRCSLPPSPDPNVMMTGDGHRYLFDPSPRAADGTLGESCFELCASFDGLLVLEYRQGRFCDTRSPGTYIVCNPVTRQWTLPSLRSPATVSGFYFHASSGEHRLLFRCEITPGGEDYDVCIVSVGSGAPPRRLTRGPLRHGPDYGFPPPGPDEQARVSAVVAHLLELEGDLCVAAMQDYVTLNIWALQDYGAAENRWTLRHRVNVQRPPWMNLKCHVGIIVPIMALSVWERRHPHRIPLR</sequence>
<dbReference type="PANTHER" id="PTHR31672">
    <property type="entry name" value="BNACNNG10540D PROTEIN"/>
    <property type="match status" value="1"/>
</dbReference>
<evidence type="ECO:0000259" key="1">
    <source>
        <dbReference type="SMART" id="SM00256"/>
    </source>
</evidence>
<dbReference type="OrthoDB" id="690949at2759"/>
<protein>
    <recommendedName>
        <fullName evidence="1">F-box domain-containing protein</fullName>
    </recommendedName>
</protein>
<dbReference type="SMART" id="SM00256">
    <property type="entry name" value="FBOX"/>
    <property type="match status" value="1"/>
</dbReference>